<proteinExistence type="predicted"/>
<evidence type="ECO:0000256" key="1">
    <source>
        <dbReference type="ARBA" id="ARBA00022679"/>
    </source>
</evidence>
<keyword evidence="1" id="KW-0808">Transferase</keyword>
<dbReference type="InterPro" id="IPR016181">
    <property type="entry name" value="Acyl_CoA_acyltransferase"/>
</dbReference>
<comment type="caution">
    <text evidence="3">The sequence shown here is derived from an EMBL/GenBank/DDBJ whole genome shotgun (WGS) entry which is preliminary data.</text>
</comment>
<dbReference type="InterPro" id="IPR050769">
    <property type="entry name" value="NAT_camello-type"/>
</dbReference>
<evidence type="ECO:0000259" key="2">
    <source>
        <dbReference type="PROSITE" id="PS51186"/>
    </source>
</evidence>
<evidence type="ECO:0000313" key="4">
    <source>
        <dbReference type="Proteomes" id="UP001225072"/>
    </source>
</evidence>
<name>A0ABU0TKL6_9FLAO</name>
<dbReference type="EMBL" id="JAUTAL010000001">
    <property type="protein sequence ID" value="MDQ1097586.1"/>
    <property type="molecule type" value="Genomic_DNA"/>
</dbReference>
<keyword evidence="4" id="KW-1185">Reference proteome</keyword>
<organism evidence="3 4">
    <name type="scientific">Chryseobacterium camelliae</name>
    <dbReference type="NCBI Taxonomy" id="1265445"/>
    <lineage>
        <taxon>Bacteria</taxon>
        <taxon>Pseudomonadati</taxon>
        <taxon>Bacteroidota</taxon>
        <taxon>Flavobacteriia</taxon>
        <taxon>Flavobacteriales</taxon>
        <taxon>Weeksellaceae</taxon>
        <taxon>Chryseobacterium group</taxon>
        <taxon>Chryseobacterium</taxon>
    </lineage>
</organism>
<accession>A0ABU0TKL6</accession>
<dbReference type="Gene3D" id="3.40.630.30">
    <property type="match status" value="1"/>
</dbReference>
<feature type="domain" description="N-acetyltransferase" evidence="2">
    <location>
        <begin position="34"/>
        <end position="180"/>
    </location>
</feature>
<dbReference type="PANTHER" id="PTHR13947">
    <property type="entry name" value="GNAT FAMILY N-ACETYLTRANSFERASE"/>
    <property type="match status" value="1"/>
</dbReference>
<protein>
    <submittedName>
        <fullName evidence="3">Ribosomal protein S18 acetylase RimI-like enzyme</fullName>
    </submittedName>
</protein>
<reference evidence="3 4" key="1">
    <citation type="submission" date="2023-07" db="EMBL/GenBank/DDBJ databases">
        <title>Functional and genomic diversity of the sorghum phyllosphere microbiome.</title>
        <authorList>
            <person name="Shade A."/>
        </authorList>
    </citation>
    <scope>NUCLEOTIDE SEQUENCE [LARGE SCALE GENOMIC DNA]</scope>
    <source>
        <strain evidence="3 4">SORGH_AS_1064</strain>
    </source>
</reference>
<dbReference type="Pfam" id="PF00583">
    <property type="entry name" value="Acetyltransf_1"/>
    <property type="match status" value="1"/>
</dbReference>
<dbReference type="Proteomes" id="UP001225072">
    <property type="component" value="Unassembled WGS sequence"/>
</dbReference>
<dbReference type="SUPFAM" id="SSF55729">
    <property type="entry name" value="Acyl-CoA N-acyltransferases (Nat)"/>
    <property type="match status" value="1"/>
</dbReference>
<gene>
    <name evidence="3" type="ORF">QE404_002733</name>
</gene>
<evidence type="ECO:0000313" key="3">
    <source>
        <dbReference type="EMBL" id="MDQ1097586.1"/>
    </source>
</evidence>
<dbReference type="PANTHER" id="PTHR13947:SF58">
    <property type="entry name" value="8B (PUTATIVE,_PSEUDO-RELATED"/>
    <property type="match status" value="1"/>
</dbReference>
<dbReference type="PROSITE" id="PS51186">
    <property type="entry name" value="GNAT"/>
    <property type="match status" value="1"/>
</dbReference>
<sequence>MKIERLAALTVEQFESLGNDGYTSDQKFVLTTTREIHSFSFSLSLTDLNETYIKDYGTTPEDIEEYNEIILKGDSFGAYDNEELAGMAICEEQHWNSSLHLCNLLVSEKQRQKGIGTLLMAKVIRHARDKNCRIIDLETQNTNVPAIRFYLKQGFRITGLRTDVYDDGITEEAIFMTLRV</sequence>
<dbReference type="InterPro" id="IPR000182">
    <property type="entry name" value="GNAT_dom"/>
</dbReference>
<dbReference type="RefSeq" id="WP_307451214.1">
    <property type="nucleotide sequence ID" value="NZ_JAUTAL010000001.1"/>
</dbReference>
<dbReference type="CDD" id="cd04301">
    <property type="entry name" value="NAT_SF"/>
    <property type="match status" value="1"/>
</dbReference>